<sequence length="422" mass="46586">QDDFGVSTAWLESNYSGTATNYSMNNITGDIYNYSAILPAGTHYWKSWANDSAGQWNVTDTWVFTIAKADGSLAVYINSSTDNFKQNVSFDANITCILTNPGSGNITIYENGAVLNSTIGSTVTNIKTYTIPGDYNITCELLNHQNYTASNYTWVNATDEIAPNTTLEYPPVGYWNDTSDPFYINFNCSATDNYNLKNISLWITNSSNQSFALNQSATITGTSNNSNWTISLANGNYTWNCLAYDEYNNSDWGVNKTILINYSDKPPYWSNNQTDIVSIYSPTTLSYFNVTWQDDFGVSTAWLESNYSGTATNYSMNNITGDIYNYSAILPAGTHYWKSWANDSAGQWNVTDTWVFTIDKSTTILTLIASPSWSVINGTQTNVSCYANNAVVNISLYRNDSLTGSSAGGTVSDVQTLSIGVY</sequence>
<organism evidence="1">
    <name type="scientific">marine sediment metagenome</name>
    <dbReference type="NCBI Taxonomy" id="412755"/>
    <lineage>
        <taxon>unclassified sequences</taxon>
        <taxon>metagenomes</taxon>
        <taxon>ecological metagenomes</taxon>
    </lineage>
</organism>
<gene>
    <name evidence="1" type="ORF">S12H4_14856</name>
</gene>
<dbReference type="EMBL" id="BARW01007099">
    <property type="protein sequence ID" value="GAI84619.1"/>
    <property type="molecule type" value="Genomic_DNA"/>
</dbReference>
<evidence type="ECO:0000313" key="1">
    <source>
        <dbReference type="EMBL" id="GAI84619.1"/>
    </source>
</evidence>
<protein>
    <submittedName>
        <fullName evidence="1">Uncharacterized protein</fullName>
    </submittedName>
</protein>
<comment type="caution">
    <text evidence="1">The sequence shown here is derived from an EMBL/GenBank/DDBJ whole genome shotgun (WGS) entry which is preliminary data.</text>
</comment>
<feature type="non-terminal residue" evidence="1">
    <location>
        <position position="422"/>
    </location>
</feature>
<accession>X1TX67</accession>
<proteinExistence type="predicted"/>
<dbReference type="AlphaFoldDB" id="X1TX67"/>
<name>X1TX67_9ZZZZ</name>
<feature type="non-terminal residue" evidence="1">
    <location>
        <position position="1"/>
    </location>
</feature>
<reference evidence="1" key="1">
    <citation type="journal article" date="2014" name="Front. Microbiol.">
        <title>High frequency of phylogenetically diverse reductive dehalogenase-homologous genes in deep subseafloor sedimentary metagenomes.</title>
        <authorList>
            <person name="Kawai M."/>
            <person name="Futagami T."/>
            <person name="Toyoda A."/>
            <person name="Takaki Y."/>
            <person name="Nishi S."/>
            <person name="Hori S."/>
            <person name="Arai W."/>
            <person name="Tsubouchi T."/>
            <person name="Morono Y."/>
            <person name="Uchiyama I."/>
            <person name="Ito T."/>
            <person name="Fujiyama A."/>
            <person name="Inagaki F."/>
            <person name="Takami H."/>
        </authorList>
    </citation>
    <scope>NUCLEOTIDE SEQUENCE</scope>
    <source>
        <strain evidence="1">Expedition CK06-06</strain>
    </source>
</reference>